<dbReference type="Gene3D" id="1.20.120.1760">
    <property type="match status" value="1"/>
</dbReference>
<dbReference type="InterPro" id="IPR050324">
    <property type="entry name" value="CDP-alcohol_PTase-I"/>
</dbReference>
<comment type="pathway">
    <text evidence="3">Phospholipid metabolism; phosphatidylglycerol biosynthesis; phosphatidylglycerol from CDP-diacylglycerol: step 1/2.</text>
</comment>
<evidence type="ECO:0000256" key="8">
    <source>
        <dbReference type="ARBA" id="ARBA00022679"/>
    </source>
</evidence>
<evidence type="ECO:0000256" key="18">
    <source>
        <dbReference type="SAM" id="Phobius"/>
    </source>
</evidence>
<name>A0A7X5HUC9_9FIRM</name>
<evidence type="ECO:0000256" key="16">
    <source>
        <dbReference type="NCBIfam" id="TIGR00560"/>
    </source>
</evidence>
<dbReference type="PANTHER" id="PTHR14269:SF62">
    <property type="entry name" value="CDP-DIACYLGLYCEROL--GLYCEROL-3-PHOSPHATE 3-PHOSPHATIDYLTRANSFERASE 1, CHLOROPLASTIC"/>
    <property type="match status" value="1"/>
</dbReference>
<keyword evidence="14" id="KW-1208">Phospholipid metabolism</keyword>
<dbReference type="GO" id="GO:0008444">
    <property type="term" value="F:CDP-diacylglycerol-glycerol-3-phosphate 3-phosphatidyltransferase activity"/>
    <property type="evidence" value="ECO:0007669"/>
    <property type="project" value="UniProtKB-UniRule"/>
</dbReference>
<dbReference type="NCBIfam" id="TIGR00560">
    <property type="entry name" value="pgsA"/>
    <property type="match status" value="1"/>
</dbReference>
<evidence type="ECO:0000256" key="5">
    <source>
        <dbReference type="ARBA" id="ARBA00013170"/>
    </source>
</evidence>
<comment type="subcellular location">
    <subcellularLocation>
        <location evidence="2">Membrane</location>
        <topology evidence="2">Multi-pass membrane protein</topology>
    </subcellularLocation>
</comment>
<keyword evidence="9 18" id="KW-0812">Transmembrane</keyword>
<dbReference type="EC" id="2.7.8.5" evidence="5 16"/>
<evidence type="ECO:0000256" key="3">
    <source>
        <dbReference type="ARBA" id="ARBA00005042"/>
    </source>
</evidence>
<evidence type="ECO:0000313" key="19">
    <source>
        <dbReference type="EMBL" id="NDL66626.1"/>
    </source>
</evidence>
<evidence type="ECO:0000256" key="11">
    <source>
        <dbReference type="ARBA" id="ARBA00023098"/>
    </source>
</evidence>
<reference evidence="19 20" key="1">
    <citation type="submission" date="2020-01" db="EMBL/GenBank/DDBJ databases">
        <title>Anaeroalcalibacter tamaniensis gen. nov., sp. nov., moderately halophilic strictly anaerobic fermenter bacterium from mud volcano of Taman peninsula.</title>
        <authorList>
            <person name="Frolova A."/>
            <person name="Merkel A.Y."/>
            <person name="Slobodkin A.I."/>
        </authorList>
    </citation>
    <scope>NUCLEOTIDE SEQUENCE [LARGE SCALE GENOMIC DNA]</scope>
    <source>
        <strain evidence="19 20">F-3ap</strain>
    </source>
</reference>
<dbReference type="Proteomes" id="UP000461585">
    <property type="component" value="Unassembled WGS sequence"/>
</dbReference>
<evidence type="ECO:0000256" key="4">
    <source>
        <dbReference type="ARBA" id="ARBA00010441"/>
    </source>
</evidence>
<comment type="caution">
    <text evidence="19">The sequence shown here is derived from an EMBL/GenBank/DDBJ whole genome shotgun (WGS) entry which is preliminary data.</text>
</comment>
<keyword evidence="10 18" id="KW-1133">Transmembrane helix</keyword>
<dbReference type="PROSITE" id="PS00379">
    <property type="entry name" value="CDP_ALCOHOL_P_TRANSF"/>
    <property type="match status" value="1"/>
</dbReference>
<dbReference type="RefSeq" id="WP_162369353.1">
    <property type="nucleotide sequence ID" value="NZ_JAAEEH010000004.1"/>
</dbReference>
<evidence type="ECO:0000256" key="13">
    <source>
        <dbReference type="ARBA" id="ARBA00023209"/>
    </source>
</evidence>
<feature type="transmembrane region" description="Helical" evidence="18">
    <location>
        <begin position="147"/>
        <end position="168"/>
    </location>
</feature>
<feature type="transmembrane region" description="Helical" evidence="18">
    <location>
        <begin position="7"/>
        <end position="24"/>
    </location>
</feature>
<proteinExistence type="inferred from homology"/>
<keyword evidence="8 17" id="KW-0808">Transferase</keyword>
<dbReference type="EMBL" id="JAAEEH010000004">
    <property type="protein sequence ID" value="NDL66626.1"/>
    <property type="molecule type" value="Genomic_DNA"/>
</dbReference>
<keyword evidence="12 18" id="KW-0472">Membrane</keyword>
<evidence type="ECO:0000256" key="6">
    <source>
        <dbReference type="ARBA" id="ARBA00014944"/>
    </source>
</evidence>
<dbReference type="InterPro" id="IPR048254">
    <property type="entry name" value="CDP_ALCOHOL_P_TRANSF_CS"/>
</dbReference>
<dbReference type="Pfam" id="PF01066">
    <property type="entry name" value="CDP-OH_P_transf"/>
    <property type="match status" value="1"/>
</dbReference>
<evidence type="ECO:0000256" key="1">
    <source>
        <dbReference type="ARBA" id="ARBA00003973"/>
    </source>
</evidence>
<keyword evidence="20" id="KW-1185">Reference proteome</keyword>
<gene>
    <name evidence="19" type="primary">pgsA</name>
    <name evidence="19" type="ORF">GXN74_02535</name>
</gene>
<dbReference type="InterPro" id="IPR004570">
    <property type="entry name" value="Phosphatidylglycerol_P_synth"/>
</dbReference>
<dbReference type="InterPro" id="IPR000462">
    <property type="entry name" value="CDP-OH_P_trans"/>
</dbReference>
<keyword evidence="11" id="KW-0443">Lipid metabolism</keyword>
<evidence type="ECO:0000313" key="20">
    <source>
        <dbReference type="Proteomes" id="UP000461585"/>
    </source>
</evidence>
<dbReference type="UniPathway" id="UPA00084">
    <property type="reaction ID" value="UER00503"/>
</dbReference>
<organism evidence="19 20">
    <name type="scientific">Anaerotalea alkaliphila</name>
    <dbReference type="NCBI Taxonomy" id="2662126"/>
    <lineage>
        <taxon>Bacteria</taxon>
        <taxon>Bacillati</taxon>
        <taxon>Bacillota</taxon>
        <taxon>Clostridia</taxon>
        <taxon>Eubacteriales</taxon>
        <taxon>Anaerotalea</taxon>
    </lineage>
</organism>
<evidence type="ECO:0000256" key="14">
    <source>
        <dbReference type="ARBA" id="ARBA00023264"/>
    </source>
</evidence>
<dbReference type="PIRSF" id="PIRSF000847">
    <property type="entry name" value="Phos_ph_gly_syn"/>
    <property type="match status" value="1"/>
</dbReference>
<dbReference type="InterPro" id="IPR043130">
    <property type="entry name" value="CDP-OH_PTrfase_TM_dom"/>
</dbReference>
<evidence type="ECO:0000256" key="7">
    <source>
        <dbReference type="ARBA" id="ARBA00022516"/>
    </source>
</evidence>
<evidence type="ECO:0000256" key="9">
    <source>
        <dbReference type="ARBA" id="ARBA00022692"/>
    </source>
</evidence>
<dbReference type="PANTHER" id="PTHR14269">
    <property type="entry name" value="CDP-DIACYLGLYCEROL--GLYCEROL-3-PHOSPHATE 3-PHOSPHATIDYLTRANSFERASE-RELATED"/>
    <property type="match status" value="1"/>
</dbReference>
<evidence type="ECO:0000256" key="2">
    <source>
        <dbReference type="ARBA" id="ARBA00004141"/>
    </source>
</evidence>
<comment type="similarity">
    <text evidence="4 17">Belongs to the CDP-alcohol phosphatidyltransferase class-I family.</text>
</comment>
<keyword evidence="13" id="KW-0594">Phospholipid biosynthesis</keyword>
<comment type="catalytic activity">
    <reaction evidence="15">
        <text>a CDP-1,2-diacyl-sn-glycerol + sn-glycerol 3-phosphate = a 1,2-diacyl-sn-glycero-3-phospho-(1'-sn-glycero-3'-phosphate) + CMP + H(+)</text>
        <dbReference type="Rhea" id="RHEA:12593"/>
        <dbReference type="ChEBI" id="CHEBI:15378"/>
        <dbReference type="ChEBI" id="CHEBI:57597"/>
        <dbReference type="ChEBI" id="CHEBI:58332"/>
        <dbReference type="ChEBI" id="CHEBI:60110"/>
        <dbReference type="ChEBI" id="CHEBI:60377"/>
        <dbReference type="EC" id="2.7.8.5"/>
    </reaction>
</comment>
<evidence type="ECO:0000256" key="15">
    <source>
        <dbReference type="ARBA" id="ARBA00048586"/>
    </source>
</evidence>
<feature type="transmembrane region" description="Helical" evidence="18">
    <location>
        <begin position="123"/>
        <end position="141"/>
    </location>
</feature>
<evidence type="ECO:0000256" key="12">
    <source>
        <dbReference type="ARBA" id="ARBA00023136"/>
    </source>
</evidence>
<keyword evidence="7" id="KW-0444">Lipid biosynthesis</keyword>
<dbReference type="AlphaFoldDB" id="A0A7X5HUC9"/>
<dbReference type="GO" id="GO:0006655">
    <property type="term" value="P:phosphatidylglycerol biosynthetic process"/>
    <property type="evidence" value="ECO:0007669"/>
    <property type="project" value="UniProtKB-UniPathway"/>
</dbReference>
<evidence type="ECO:0000256" key="17">
    <source>
        <dbReference type="RuleBase" id="RU003750"/>
    </source>
</evidence>
<comment type="function">
    <text evidence="1">This protein catalyzes the committed step to the synthesis of the acidic phospholipids.</text>
</comment>
<accession>A0A7X5HUC9</accession>
<sequence>MKHIPNILTVFRLLLVPVFALVFFSDMPNARFHALGIFILAGVTDVLDGQIARRFNLVSVVGTVLDPLADKLMLLTALVCLTLAGTMPLWAFAIVLSKELFMISTGVYMYFRKEKVVIPANRFGKMATVLFFVAVFLMVVLPRNPFTMAVLVLAIASKFSALVSYALLYRKRQRAKG</sequence>
<evidence type="ECO:0000256" key="10">
    <source>
        <dbReference type="ARBA" id="ARBA00022989"/>
    </source>
</evidence>
<protein>
    <recommendedName>
        <fullName evidence="6 16">CDP-diacylglycerol--glycerol-3-phosphate 3-phosphatidyltransferase</fullName>
        <ecNumber evidence="5 16">2.7.8.5</ecNumber>
    </recommendedName>
</protein>
<dbReference type="GO" id="GO:0016020">
    <property type="term" value="C:membrane"/>
    <property type="evidence" value="ECO:0007669"/>
    <property type="project" value="UniProtKB-SubCell"/>
</dbReference>